<evidence type="ECO:0000256" key="1">
    <source>
        <dbReference type="SAM" id="MobiDB-lite"/>
    </source>
</evidence>
<dbReference type="AlphaFoldDB" id="A0A087U709"/>
<feature type="region of interest" description="Disordered" evidence="1">
    <location>
        <begin position="186"/>
        <end position="207"/>
    </location>
</feature>
<evidence type="ECO:0000313" key="3">
    <source>
        <dbReference type="EMBL" id="KFM73148.1"/>
    </source>
</evidence>
<name>A0A087U709_STEMI</name>
<reference evidence="3 4" key="1">
    <citation type="submission" date="2013-11" db="EMBL/GenBank/DDBJ databases">
        <title>Genome sequencing of Stegodyphus mimosarum.</title>
        <authorList>
            <person name="Bechsgaard J."/>
        </authorList>
    </citation>
    <scope>NUCLEOTIDE SEQUENCE [LARGE SCALE GENOMIC DNA]</scope>
</reference>
<protein>
    <recommendedName>
        <fullName evidence="2">MADF domain-containing protein</fullName>
    </recommendedName>
</protein>
<dbReference type="OrthoDB" id="6436507at2759"/>
<dbReference type="PROSITE" id="PS51029">
    <property type="entry name" value="MADF"/>
    <property type="match status" value="1"/>
</dbReference>
<evidence type="ECO:0000313" key="4">
    <source>
        <dbReference type="Proteomes" id="UP000054359"/>
    </source>
</evidence>
<feature type="compositionally biased region" description="Polar residues" evidence="1">
    <location>
        <begin position="191"/>
        <end position="200"/>
    </location>
</feature>
<organism evidence="3 4">
    <name type="scientific">Stegodyphus mimosarum</name>
    <name type="common">African social velvet spider</name>
    <dbReference type="NCBI Taxonomy" id="407821"/>
    <lineage>
        <taxon>Eukaryota</taxon>
        <taxon>Metazoa</taxon>
        <taxon>Ecdysozoa</taxon>
        <taxon>Arthropoda</taxon>
        <taxon>Chelicerata</taxon>
        <taxon>Arachnida</taxon>
        <taxon>Araneae</taxon>
        <taxon>Araneomorphae</taxon>
        <taxon>Entelegynae</taxon>
        <taxon>Eresoidea</taxon>
        <taxon>Eresidae</taxon>
        <taxon>Stegodyphus</taxon>
    </lineage>
</organism>
<dbReference type="InterPro" id="IPR006578">
    <property type="entry name" value="MADF-dom"/>
</dbReference>
<keyword evidence="4" id="KW-1185">Reference proteome</keyword>
<dbReference type="OMA" id="PDSIYEP"/>
<gene>
    <name evidence="3" type="ORF">X975_19875</name>
</gene>
<dbReference type="STRING" id="407821.A0A087U709"/>
<dbReference type="Pfam" id="PF10545">
    <property type="entry name" value="MADF_DNA_bdg"/>
    <property type="match status" value="1"/>
</dbReference>
<feature type="non-terminal residue" evidence="3">
    <location>
        <position position="301"/>
    </location>
</feature>
<dbReference type="EMBL" id="KK118516">
    <property type="protein sequence ID" value="KFM73148.1"/>
    <property type="molecule type" value="Genomic_DNA"/>
</dbReference>
<accession>A0A087U709</accession>
<proteinExistence type="predicted"/>
<sequence length="301" mass="34060">MSQCFRFYFEPVEKPIRAVLPSSVVVTVIFKMSKIPRWSDSQTMASFDAYASSEVLWNTSLAEYKDKNRRQKAYEDIINTLKFEGLGVPELKHKINNFRSTYLQELKKIANSKRSGTSGDNIYKPSIVWFQMADSFLRPHVAQRKSQHNLVLEANEGSYKGAATPEWEETTDCSELDTSLSYEMPDEHETAQPSGIGTSQAKKRKRTAVPSGIDSAIIKLQKVAEAAKCAREEHMFDAFGKSVAAQLKALPKRDALELQIEIQTLISKKLIEKEERELSVVTISPQLNENGTYEAIYVPHM</sequence>
<dbReference type="PANTHER" id="PTHR21505">
    <property type="entry name" value="MADF DOMAIN-CONTAINING PROTEIN-RELATED"/>
    <property type="match status" value="1"/>
</dbReference>
<dbReference type="SMART" id="SM00595">
    <property type="entry name" value="MADF"/>
    <property type="match status" value="1"/>
</dbReference>
<dbReference type="PANTHER" id="PTHR21505:SF8">
    <property type="entry name" value="DPT-YFP REPRESSOR BY OVEREXPRESSION, ISOFORM D-RELATED"/>
    <property type="match status" value="1"/>
</dbReference>
<evidence type="ECO:0000259" key="2">
    <source>
        <dbReference type="PROSITE" id="PS51029"/>
    </source>
</evidence>
<dbReference type="Proteomes" id="UP000054359">
    <property type="component" value="Unassembled WGS sequence"/>
</dbReference>
<feature type="domain" description="MADF" evidence="2">
    <location>
        <begin position="45"/>
        <end position="142"/>
    </location>
</feature>